<protein>
    <submittedName>
        <fullName evidence="1">Uncharacterized protein</fullName>
    </submittedName>
</protein>
<keyword evidence="2" id="KW-1185">Reference proteome</keyword>
<sequence length="278" mass="29798">MSPAPPGFNYADFFGIKTVDAAAIFAALYLILLGYYLLQAKRHPTYVLITLSVFCAIRTSAFAIRTALAASDTAGQNLGLYIAEQVLFSVGFVGLLYSSYTLVLDRELLLNSGERQRTLSKIMQERRYMRIVMMAGVACGIVGINDTSSGTTPGDISTGNALLKAGAAIFFALTVIQGIFTVIYTKHEILAARNDDSNSEKQKPLGATHGGYILCAISVLLLIREAFAVATVGNIAKSGNEHLWYPLVAVPEILAVILYAAPGLVPPRSDLNQGQSQA</sequence>
<gene>
    <name evidence="1" type="ORF">BDN72DRAFT_841538</name>
</gene>
<evidence type="ECO:0000313" key="2">
    <source>
        <dbReference type="Proteomes" id="UP000308600"/>
    </source>
</evidence>
<name>A0ACD3ASR2_9AGAR</name>
<dbReference type="EMBL" id="ML208347">
    <property type="protein sequence ID" value="TFK68652.1"/>
    <property type="molecule type" value="Genomic_DNA"/>
</dbReference>
<evidence type="ECO:0000313" key="1">
    <source>
        <dbReference type="EMBL" id="TFK68652.1"/>
    </source>
</evidence>
<dbReference type="Proteomes" id="UP000308600">
    <property type="component" value="Unassembled WGS sequence"/>
</dbReference>
<accession>A0ACD3ASR2</accession>
<organism evidence="1 2">
    <name type="scientific">Pluteus cervinus</name>
    <dbReference type="NCBI Taxonomy" id="181527"/>
    <lineage>
        <taxon>Eukaryota</taxon>
        <taxon>Fungi</taxon>
        <taxon>Dikarya</taxon>
        <taxon>Basidiomycota</taxon>
        <taxon>Agaricomycotina</taxon>
        <taxon>Agaricomycetes</taxon>
        <taxon>Agaricomycetidae</taxon>
        <taxon>Agaricales</taxon>
        <taxon>Pluteineae</taxon>
        <taxon>Pluteaceae</taxon>
        <taxon>Pluteus</taxon>
    </lineage>
</organism>
<reference evidence="1 2" key="1">
    <citation type="journal article" date="2019" name="Nat. Ecol. Evol.">
        <title>Megaphylogeny resolves global patterns of mushroom evolution.</title>
        <authorList>
            <person name="Varga T."/>
            <person name="Krizsan K."/>
            <person name="Foldi C."/>
            <person name="Dima B."/>
            <person name="Sanchez-Garcia M."/>
            <person name="Sanchez-Ramirez S."/>
            <person name="Szollosi G.J."/>
            <person name="Szarkandi J.G."/>
            <person name="Papp V."/>
            <person name="Albert L."/>
            <person name="Andreopoulos W."/>
            <person name="Angelini C."/>
            <person name="Antonin V."/>
            <person name="Barry K.W."/>
            <person name="Bougher N.L."/>
            <person name="Buchanan P."/>
            <person name="Buyck B."/>
            <person name="Bense V."/>
            <person name="Catcheside P."/>
            <person name="Chovatia M."/>
            <person name="Cooper J."/>
            <person name="Damon W."/>
            <person name="Desjardin D."/>
            <person name="Finy P."/>
            <person name="Geml J."/>
            <person name="Haridas S."/>
            <person name="Hughes K."/>
            <person name="Justo A."/>
            <person name="Karasinski D."/>
            <person name="Kautmanova I."/>
            <person name="Kiss B."/>
            <person name="Kocsube S."/>
            <person name="Kotiranta H."/>
            <person name="LaButti K.M."/>
            <person name="Lechner B.E."/>
            <person name="Liimatainen K."/>
            <person name="Lipzen A."/>
            <person name="Lukacs Z."/>
            <person name="Mihaltcheva S."/>
            <person name="Morgado L.N."/>
            <person name="Niskanen T."/>
            <person name="Noordeloos M.E."/>
            <person name="Ohm R.A."/>
            <person name="Ortiz-Santana B."/>
            <person name="Ovrebo C."/>
            <person name="Racz N."/>
            <person name="Riley R."/>
            <person name="Savchenko A."/>
            <person name="Shiryaev A."/>
            <person name="Soop K."/>
            <person name="Spirin V."/>
            <person name="Szebenyi C."/>
            <person name="Tomsovsky M."/>
            <person name="Tulloss R.E."/>
            <person name="Uehling J."/>
            <person name="Grigoriev I.V."/>
            <person name="Vagvolgyi C."/>
            <person name="Papp T."/>
            <person name="Martin F.M."/>
            <person name="Miettinen O."/>
            <person name="Hibbett D.S."/>
            <person name="Nagy L.G."/>
        </authorList>
    </citation>
    <scope>NUCLEOTIDE SEQUENCE [LARGE SCALE GENOMIC DNA]</scope>
    <source>
        <strain evidence="1 2">NL-1719</strain>
    </source>
</reference>
<proteinExistence type="predicted"/>